<comment type="caution">
    <text evidence="1">The sequence shown here is derived from an EMBL/GenBank/DDBJ whole genome shotgun (WGS) entry which is preliminary data.</text>
</comment>
<name>A0ACB8FMS7_9SAUR</name>
<reference evidence="1" key="1">
    <citation type="submission" date="2021-08" db="EMBL/GenBank/DDBJ databases">
        <title>The first chromosome-level gecko genome reveals the dynamic sex chromosomes of Neotropical dwarf geckos (Sphaerodactylidae: Sphaerodactylus).</title>
        <authorList>
            <person name="Pinto B.J."/>
            <person name="Keating S.E."/>
            <person name="Gamble T."/>
        </authorList>
    </citation>
    <scope>NUCLEOTIDE SEQUENCE</scope>
    <source>
        <strain evidence="1">TG3544</strain>
    </source>
</reference>
<sequence>MLPPLGCLAGACKLEVIFDGTLETMNFLVQLSEFMQEWGWPSLLDHSQVHYVGMLLEERLLCGWKNLFELREEELEAFDDFMMGLWEWTYSRRRGHDPSYNESSRTVTDTERSQGTGVSVHVTLASKKTQLTISYVAPSMITFEATLKAAI</sequence>
<dbReference type="Proteomes" id="UP000827872">
    <property type="component" value="Linkage Group LG06"/>
</dbReference>
<protein>
    <submittedName>
        <fullName evidence="1">Uncharacterized protein</fullName>
    </submittedName>
</protein>
<evidence type="ECO:0000313" key="2">
    <source>
        <dbReference type="Proteomes" id="UP000827872"/>
    </source>
</evidence>
<organism evidence="1 2">
    <name type="scientific">Sphaerodactylus townsendi</name>
    <dbReference type="NCBI Taxonomy" id="933632"/>
    <lineage>
        <taxon>Eukaryota</taxon>
        <taxon>Metazoa</taxon>
        <taxon>Chordata</taxon>
        <taxon>Craniata</taxon>
        <taxon>Vertebrata</taxon>
        <taxon>Euteleostomi</taxon>
        <taxon>Lepidosauria</taxon>
        <taxon>Squamata</taxon>
        <taxon>Bifurcata</taxon>
        <taxon>Gekkota</taxon>
        <taxon>Sphaerodactylidae</taxon>
        <taxon>Sphaerodactylus</taxon>
    </lineage>
</organism>
<gene>
    <name evidence="1" type="ORF">K3G42_013880</name>
</gene>
<proteinExistence type="predicted"/>
<accession>A0ACB8FMS7</accession>
<keyword evidence="2" id="KW-1185">Reference proteome</keyword>
<evidence type="ECO:0000313" key="1">
    <source>
        <dbReference type="EMBL" id="KAH8006826.1"/>
    </source>
</evidence>
<dbReference type="EMBL" id="CM037619">
    <property type="protein sequence ID" value="KAH8006826.1"/>
    <property type="molecule type" value="Genomic_DNA"/>
</dbReference>